<dbReference type="PROSITE" id="PS50075">
    <property type="entry name" value="CARRIER"/>
    <property type="match status" value="2"/>
</dbReference>
<dbReference type="RefSeq" id="WP_204050579.1">
    <property type="nucleotide sequence ID" value="NZ_BOOF01000031.1"/>
</dbReference>
<comment type="caution">
    <text evidence="5">The sequence shown here is derived from an EMBL/GenBank/DDBJ whole genome shotgun (WGS) entry which is preliminary data.</text>
</comment>
<organism evidence="5 6">
    <name type="scientific">Microbispora siamensis</name>
    <dbReference type="NCBI Taxonomy" id="564413"/>
    <lineage>
        <taxon>Bacteria</taxon>
        <taxon>Bacillati</taxon>
        <taxon>Actinomycetota</taxon>
        <taxon>Actinomycetes</taxon>
        <taxon>Streptosporangiales</taxon>
        <taxon>Streptosporangiaceae</taxon>
        <taxon>Microbispora</taxon>
    </lineage>
</organism>
<dbReference type="InterPro" id="IPR045851">
    <property type="entry name" value="AMP-bd_C_sf"/>
</dbReference>
<protein>
    <recommendedName>
        <fullName evidence="4">Carrier domain-containing protein</fullName>
    </recommendedName>
</protein>
<dbReference type="NCBIfam" id="TIGR01733">
    <property type="entry name" value="AA-adenyl-dom"/>
    <property type="match status" value="2"/>
</dbReference>
<dbReference type="Gene3D" id="3.40.50.12780">
    <property type="entry name" value="N-terminal domain of ligase-like"/>
    <property type="match status" value="2"/>
</dbReference>
<dbReference type="PROSITE" id="PS00455">
    <property type="entry name" value="AMP_BINDING"/>
    <property type="match status" value="2"/>
</dbReference>
<evidence type="ECO:0000259" key="4">
    <source>
        <dbReference type="PROSITE" id="PS50075"/>
    </source>
</evidence>
<dbReference type="PANTHER" id="PTHR45527:SF1">
    <property type="entry name" value="FATTY ACID SYNTHASE"/>
    <property type="match status" value="1"/>
</dbReference>
<dbReference type="CDD" id="cd19531">
    <property type="entry name" value="LCL_NRPS-like"/>
    <property type="match status" value="2"/>
</dbReference>
<dbReference type="PROSITE" id="PS00012">
    <property type="entry name" value="PHOSPHOPANTETHEINE"/>
    <property type="match status" value="2"/>
</dbReference>
<dbReference type="Gene3D" id="3.30.300.30">
    <property type="match status" value="2"/>
</dbReference>
<dbReference type="Pfam" id="PF13193">
    <property type="entry name" value="AMP-binding_C"/>
    <property type="match status" value="2"/>
</dbReference>
<dbReference type="InterPro" id="IPR006162">
    <property type="entry name" value="Ppantetheine_attach_site"/>
</dbReference>
<evidence type="ECO:0000256" key="3">
    <source>
        <dbReference type="ARBA" id="ARBA00022553"/>
    </source>
</evidence>
<dbReference type="Gene3D" id="3.30.559.10">
    <property type="entry name" value="Chloramphenicol acetyltransferase-like domain"/>
    <property type="match status" value="2"/>
</dbReference>
<feature type="domain" description="Carrier" evidence="4">
    <location>
        <begin position="917"/>
        <end position="988"/>
    </location>
</feature>
<dbReference type="EMBL" id="BOOF01000031">
    <property type="protein sequence ID" value="GIH64304.1"/>
    <property type="molecule type" value="Genomic_DNA"/>
</dbReference>
<evidence type="ECO:0000313" key="6">
    <source>
        <dbReference type="Proteomes" id="UP000660454"/>
    </source>
</evidence>
<dbReference type="Pfam" id="PF00550">
    <property type="entry name" value="PP-binding"/>
    <property type="match status" value="2"/>
</dbReference>
<evidence type="ECO:0000256" key="2">
    <source>
        <dbReference type="ARBA" id="ARBA00022450"/>
    </source>
</evidence>
<comment type="cofactor">
    <cofactor evidence="1">
        <name>pantetheine 4'-phosphate</name>
        <dbReference type="ChEBI" id="CHEBI:47942"/>
    </cofactor>
</comment>
<keyword evidence="2" id="KW-0596">Phosphopantetheine</keyword>
<feature type="domain" description="Carrier" evidence="4">
    <location>
        <begin position="1913"/>
        <end position="1988"/>
    </location>
</feature>
<dbReference type="SMART" id="SM00823">
    <property type="entry name" value="PKS_PP"/>
    <property type="match status" value="2"/>
</dbReference>
<dbReference type="InterPro" id="IPR009081">
    <property type="entry name" value="PP-bd_ACP"/>
</dbReference>
<dbReference type="Gene3D" id="3.40.50.1820">
    <property type="entry name" value="alpha/beta hydrolase"/>
    <property type="match status" value="1"/>
</dbReference>
<dbReference type="SUPFAM" id="SSF47336">
    <property type="entry name" value="ACP-like"/>
    <property type="match status" value="2"/>
</dbReference>
<dbReference type="Gene3D" id="1.10.1200.10">
    <property type="entry name" value="ACP-like"/>
    <property type="match status" value="1"/>
</dbReference>
<dbReference type="InterPro" id="IPR010071">
    <property type="entry name" value="AA_adenyl_dom"/>
</dbReference>
<dbReference type="Gene3D" id="3.30.559.30">
    <property type="entry name" value="Nonribosomal peptide synthetase, condensation domain"/>
    <property type="match status" value="2"/>
</dbReference>
<dbReference type="InterPro" id="IPR042099">
    <property type="entry name" value="ANL_N_sf"/>
</dbReference>
<keyword evidence="3" id="KW-0597">Phosphoprotein</keyword>
<dbReference type="SUPFAM" id="SSF52777">
    <property type="entry name" value="CoA-dependent acyltransferases"/>
    <property type="match status" value="4"/>
</dbReference>
<evidence type="ECO:0000256" key="1">
    <source>
        <dbReference type="ARBA" id="ARBA00001957"/>
    </source>
</evidence>
<dbReference type="CDD" id="cd05930">
    <property type="entry name" value="A_NRPS"/>
    <property type="match status" value="2"/>
</dbReference>
<proteinExistence type="predicted"/>
<reference evidence="5 6" key="1">
    <citation type="submission" date="2021-01" db="EMBL/GenBank/DDBJ databases">
        <title>Whole genome shotgun sequence of Microbispora siamensis NBRC 104113.</title>
        <authorList>
            <person name="Komaki H."/>
            <person name="Tamura T."/>
        </authorList>
    </citation>
    <scope>NUCLEOTIDE SEQUENCE [LARGE SCALE GENOMIC DNA]</scope>
    <source>
        <strain evidence="5 6">NBRC 104113</strain>
    </source>
</reference>
<dbReference type="InterPro" id="IPR025110">
    <property type="entry name" value="AMP-bd_C"/>
</dbReference>
<accession>A0ABQ4GSG8</accession>
<dbReference type="Pfam" id="PF00501">
    <property type="entry name" value="AMP-binding"/>
    <property type="match status" value="4"/>
</dbReference>
<dbReference type="SUPFAM" id="SSF56801">
    <property type="entry name" value="Acetyl-CoA synthetase-like"/>
    <property type="match status" value="2"/>
</dbReference>
<keyword evidence="6" id="KW-1185">Reference proteome</keyword>
<dbReference type="InterPro" id="IPR036736">
    <property type="entry name" value="ACP-like_sf"/>
</dbReference>
<dbReference type="PANTHER" id="PTHR45527">
    <property type="entry name" value="NONRIBOSOMAL PEPTIDE SYNTHETASE"/>
    <property type="match status" value="1"/>
</dbReference>
<dbReference type="Pfam" id="PF00668">
    <property type="entry name" value="Condensation"/>
    <property type="match status" value="2"/>
</dbReference>
<dbReference type="InterPro" id="IPR020845">
    <property type="entry name" value="AMP-binding_CS"/>
</dbReference>
<dbReference type="InterPro" id="IPR023213">
    <property type="entry name" value="CAT-like_dom_sf"/>
</dbReference>
<dbReference type="InterPro" id="IPR000873">
    <property type="entry name" value="AMP-dep_synth/lig_dom"/>
</dbReference>
<dbReference type="Proteomes" id="UP000660454">
    <property type="component" value="Unassembled WGS sequence"/>
</dbReference>
<dbReference type="InterPro" id="IPR029058">
    <property type="entry name" value="AB_hydrolase_fold"/>
</dbReference>
<dbReference type="InterPro" id="IPR020806">
    <property type="entry name" value="PKS_PP-bd"/>
</dbReference>
<gene>
    <name evidence="5" type="ORF">Msi02_51210</name>
</gene>
<evidence type="ECO:0000313" key="5">
    <source>
        <dbReference type="EMBL" id="GIH64304.1"/>
    </source>
</evidence>
<name>A0ABQ4GSG8_9ACTN</name>
<dbReference type="InterPro" id="IPR001242">
    <property type="entry name" value="Condensation_dom"/>
</dbReference>
<sequence length="2008" mass="214195">MVVHAQPLSYGQERLWFLHRLDPEDHSYNTCHAYRLRGDLDVGRLERAFTAVVARHETLRTRFEEIDGRPVAIVLPPQPVTLERFETDCEDEARRLVARRANTPFDLSAAPPVRITLVRIAPRDHVLAVAQHHIVADGISVAVLRDELAHYYGGGDPLPPLPLQYGEHARAEREADDRDDLEFWTTRLAGAPALELPADRPRPPRRTGNGGEIRFTLPPGLAARVAAFARERRCTPFMVLLTAYQVLLHRHSGQTDFCVGSPVSGRDRTELEPMIGFLSSTLVLRADLSGEPTFGEALTRTRRTVIEAMGHAGIPLERLLGALDIARDLSRTPLFQTIFGLHAQSGEHSEGPLPGLRAEPFPPGWIAARTDLSLDLWPTEDGGYLGVLIYGADLFDRDTAARLAARFETLLDSALSAPDRPVGTLGILPGAERRALLAHDTQTPLPPVTLVDLFLDQVARRPDAVAVGPADGGLTYADLAARARGLAVWLRDRGIGPGSLVALRLDRGPEIPVALLGVAMSGAAYLPVDPAYPPARVAYVIEDSGASLVLTTADLAGVPPSDEEVPRPRPGDTAYVLYTSGSTGRPKGVVVPHRALVNFLLAMRPFAGNAPGQTWLALTSLAFDISALEIYLPLITGGRVVVADDARDGHALAALIAGQGVTHVQATPSGWRVLLAGKVLEHARITAFAGGEPLPLQLARELRAGAARLVNVYGPTETTVYSTAWDVPPEPHEISIGRPVANTTTYVLDPAGDLAPIGVPGELVIGGVGVATGYLGRPALTAERFTPDPYGPPGGRLYRTGDVARRRADGTIEFLGRADNQVKIRGHRVELGEVEAVLETHPAVRQAVAVARGGELVAFVVADGDVSGLAAHAAMELPGPMVPRVLVLDTLPLTPNGKVDRAALPDAEPAVTVDTTPPRTPAERLIADVFAEVLGLDAVGAHDDFFALGGHSLLATMVTARLPVRIPVREVFARPTVAGLAELLDAVLLDTGQGDPGDVPRPRGGVDAPLSAGQERLWFLNRLDRDGDAAFNMWLVRRLRGPLDTGALERAFTAVAARHESLRTRFPDVDGDPVAVIEPAGPVSVERLDADGEPRAAALVADRVNTPFDLAAGPPLRVTLIRLSPEDHVLCVVIHHVIGDGWSLNLLLDELADAYSGRPLPPVPLQFGDVAVWQRGRDLTGLMEYWRDRLAGPTPLDLPVDRPRATAGPGRGERVSFRLPAADADALAAMGRRRGATLFMTLVAAYQALLARHTGHTDILVGTSVAGRDTVALESVVGYLTDVLVLRGDLAGDPTFAGLLGETRRRVLDAFAHRGIPFEHLVASLGLERDLTRTPVFQTMAILHTQDAGRVPRSFHGLAAGHFPGGHDRAKFELMLEAWHDDGDLLVELEYDSALFDADTVAALAARLEVLLRDVAADPDRPLSAFPMLTGADRDFLRSASHGPALPATPPVPALIAESVRTRPGAVAIGCAGREVTYRELDALAEASATEIRAAGIPAGGIAAVPAERTPETVAALLGAWRAGAAYLPVDPALPRGRRDLMAAEIEGVAADGAAYVVYTSGSTGTPKGVIVDHDGLAARIAWMRDDYGLGPADHVVQFAALGFDAHAEEIFPALACGARLELLPGGAVTLPDLLRTPAGQRVTVLDLPTAYWHHLVGRLDEVAWPPSLRLVILGGEQVQAAAVDRWRARFGDRVRLVNTYGPTEATIIATAADLTGSGTGERPPIGRPVGGVTALVLSEQGVPVPPGAPGELYLGGAGVARGYLRRPGGTAERFVPDPWGPPGARLYRTGDRVRWRRDGQLEFLGRLDDQVKVRGFRVEPAEVEACLLGHPRVRQAAVAAGDDRLVAYVVPEGEVDPAELGRFAAAELPAHLVPSGWIVLETLPLTRNGKVDRAALPAPAAEEFTRRPGPVPPRTDAEALVADVYGEVLGLGEVGAFDDFFSIGGHSLLATRVTARIRAITGVEVPIRAVFERPTVEALAETVEELLVKELAALSDEEAARLAMEAM</sequence>